<sequence>MEFSQLAQVRFGFGPAPGKPGPAPGPADAETMLATLAGPDDLAARWPGMTTEQALAEGRAFQEARKATRNASPAEAEAAEAALTAKKRHMAGLLRDNLQLSLARAVEAPDGFRERLWAFWRDHFTVLAKRRQDVGLSCAHGEALRPHITGNFKTLLRVAETHPMMLIYLDQTFSIGPNSRRAQKRPGRGLNENLAREVMELHTLGVGGRYSQADVRQLAELFTGMQADSGEDFTFAPNLAEPGAETVLGKSYGGDPARLEDIHAALDALALHPDTARHLAWKLAVHFVAPEPDPALVNAMAEAYAAAGGALMPVYRVLLTHPAARQSQFAKVRQPFDHVATGLRALGLDGAAVMACDERVIRAVALAPMRAMGQSWLVTDGPDGWPEEEAEWISPQQLAARINWAMRVQTLLGLRLADPLAFAEAALGPRLSPALAQAVPRAETRAEAVALVLASVEFTRR</sequence>
<dbReference type="AlphaFoldDB" id="A0A1G7F956"/>
<protein>
    <submittedName>
        <fullName evidence="1">Uncharacterized conserved protein, DUF1800 family</fullName>
    </submittedName>
</protein>
<dbReference type="Pfam" id="PF08811">
    <property type="entry name" value="DUF1800"/>
    <property type="match status" value="1"/>
</dbReference>
<evidence type="ECO:0000313" key="2">
    <source>
        <dbReference type="Proteomes" id="UP000183812"/>
    </source>
</evidence>
<dbReference type="RefSeq" id="WP_074552976.1">
    <property type="nucleotide sequence ID" value="NZ_CP119563.1"/>
</dbReference>
<accession>A0A1G7F956</accession>
<dbReference type="Proteomes" id="UP000183812">
    <property type="component" value="Unassembled WGS sequence"/>
</dbReference>
<name>A0A1G7F956_RHOCA</name>
<dbReference type="InterPro" id="IPR014917">
    <property type="entry name" value="DUF1800"/>
</dbReference>
<dbReference type="OrthoDB" id="9772295at2"/>
<evidence type="ECO:0000313" key="1">
    <source>
        <dbReference type="EMBL" id="SDE72399.1"/>
    </source>
</evidence>
<organism evidence="1 2">
    <name type="scientific">Rhodobacter capsulatus</name>
    <name type="common">Rhodopseudomonas capsulata</name>
    <dbReference type="NCBI Taxonomy" id="1061"/>
    <lineage>
        <taxon>Bacteria</taxon>
        <taxon>Pseudomonadati</taxon>
        <taxon>Pseudomonadota</taxon>
        <taxon>Alphaproteobacteria</taxon>
        <taxon>Rhodobacterales</taxon>
        <taxon>Rhodobacter group</taxon>
        <taxon>Rhodobacter</taxon>
    </lineage>
</organism>
<dbReference type="EMBL" id="FNAY01000003">
    <property type="protein sequence ID" value="SDE72399.1"/>
    <property type="molecule type" value="Genomic_DNA"/>
</dbReference>
<proteinExistence type="predicted"/>
<reference evidence="1 2" key="1">
    <citation type="submission" date="2016-10" db="EMBL/GenBank/DDBJ databases">
        <authorList>
            <person name="de Groot N.N."/>
        </authorList>
    </citation>
    <scope>NUCLEOTIDE SEQUENCE [LARGE SCALE GENOMIC DNA]</scope>
    <source>
        <strain evidence="2">DSM 938 / 37b4</strain>
    </source>
</reference>
<gene>
    <name evidence="1" type="ORF">SAMN04244550_00904</name>
</gene>